<dbReference type="EMBL" id="PQFF01000331">
    <property type="protein sequence ID" value="RHZ59173.1"/>
    <property type="molecule type" value="Genomic_DNA"/>
</dbReference>
<evidence type="ECO:0000313" key="2">
    <source>
        <dbReference type="Proteomes" id="UP000266861"/>
    </source>
</evidence>
<dbReference type="AlphaFoldDB" id="A0A397HCW6"/>
<reference evidence="1 2" key="1">
    <citation type="submission" date="2018-08" db="EMBL/GenBank/DDBJ databases">
        <title>Genome and evolution of the arbuscular mycorrhizal fungus Diversispora epigaea (formerly Glomus versiforme) and its bacterial endosymbionts.</title>
        <authorList>
            <person name="Sun X."/>
            <person name="Fei Z."/>
            <person name="Harrison M."/>
        </authorList>
    </citation>
    <scope>NUCLEOTIDE SEQUENCE [LARGE SCALE GENOMIC DNA]</scope>
    <source>
        <strain evidence="1 2">IT104</strain>
    </source>
</reference>
<sequence>MNVGVIITDIIDVWDCGNNGCWEIIAEIMDILWIIITEVMDIGDNYCRIMDVEDNYCEVMDVGDNYCRSNGCWEWELWK</sequence>
<gene>
    <name evidence="1" type="ORF">Glove_365g58</name>
</gene>
<accession>A0A397HCW6</accession>
<proteinExistence type="predicted"/>
<dbReference type="Proteomes" id="UP000266861">
    <property type="component" value="Unassembled WGS sequence"/>
</dbReference>
<evidence type="ECO:0000313" key="1">
    <source>
        <dbReference type="EMBL" id="RHZ59173.1"/>
    </source>
</evidence>
<organism evidence="1 2">
    <name type="scientific">Diversispora epigaea</name>
    <dbReference type="NCBI Taxonomy" id="1348612"/>
    <lineage>
        <taxon>Eukaryota</taxon>
        <taxon>Fungi</taxon>
        <taxon>Fungi incertae sedis</taxon>
        <taxon>Mucoromycota</taxon>
        <taxon>Glomeromycotina</taxon>
        <taxon>Glomeromycetes</taxon>
        <taxon>Diversisporales</taxon>
        <taxon>Diversisporaceae</taxon>
        <taxon>Diversispora</taxon>
    </lineage>
</organism>
<protein>
    <submittedName>
        <fullName evidence="1">Uncharacterized protein</fullName>
    </submittedName>
</protein>
<comment type="caution">
    <text evidence="1">The sequence shown here is derived from an EMBL/GenBank/DDBJ whole genome shotgun (WGS) entry which is preliminary data.</text>
</comment>
<name>A0A397HCW6_9GLOM</name>
<keyword evidence="2" id="KW-1185">Reference proteome</keyword>